<dbReference type="InterPro" id="IPR048740">
    <property type="entry name" value="PurT_C"/>
</dbReference>
<feature type="binding site" evidence="8">
    <location>
        <position position="82"/>
    </location>
    <ligand>
        <name>N(1)-(5-phospho-beta-D-ribosyl)glycinamide</name>
        <dbReference type="ChEBI" id="CHEBI:143788"/>
    </ligand>
</feature>
<feature type="binding site" evidence="8">
    <location>
        <begin position="362"/>
        <end position="363"/>
    </location>
    <ligand>
        <name>N(1)-(5-phospho-beta-D-ribosyl)glycinamide</name>
        <dbReference type="ChEBI" id="CHEBI:143788"/>
    </ligand>
</feature>
<keyword evidence="2 8" id="KW-0436">Ligase</keyword>
<dbReference type="PANTHER" id="PTHR43055">
    <property type="entry name" value="FORMATE-DEPENDENT PHOSPHORIBOSYLGLYCINAMIDE FORMYLTRANSFERASE"/>
    <property type="match status" value="1"/>
</dbReference>
<dbReference type="HAMAP" id="MF_01643">
    <property type="entry name" value="PurT"/>
    <property type="match status" value="1"/>
</dbReference>
<evidence type="ECO:0000256" key="2">
    <source>
        <dbReference type="ARBA" id="ARBA00022598"/>
    </source>
</evidence>
<accession>A0A318P6N6</accession>
<name>A0A318P6N6_SERPL</name>
<dbReference type="GO" id="GO:0004644">
    <property type="term" value="F:phosphoribosylglycinamide formyltransferase activity"/>
    <property type="evidence" value="ECO:0007669"/>
    <property type="project" value="UniProtKB-UniRule"/>
</dbReference>
<keyword evidence="6 8" id="KW-0067">ATP-binding</keyword>
<organism evidence="9 10">
    <name type="scientific">Serratia plymuthica</name>
    <dbReference type="NCBI Taxonomy" id="82996"/>
    <lineage>
        <taxon>Bacteria</taxon>
        <taxon>Pseudomonadati</taxon>
        <taxon>Pseudomonadota</taxon>
        <taxon>Gammaproteobacteria</taxon>
        <taxon>Enterobacterales</taxon>
        <taxon>Yersiniaceae</taxon>
        <taxon>Serratia</taxon>
    </lineage>
</organism>
<feature type="binding site" evidence="8">
    <location>
        <begin position="22"/>
        <end position="23"/>
    </location>
    <ligand>
        <name>N(1)-(5-phospho-beta-D-ribosyl)glycinamide</name>
        <dbReference type="ChEBI" id="CHEBI:143788"/>
    </ligand>
</feature>
<feature type="binding site" evidence="8">
    <location>
        <position position="203"/>
    </location>
    <ligand>
        <name>ATP</name>
        <dbReference type="ChEBI" id="CHEBI:30616"/>
    </ligand>
</feature>
<dbReference type="RefSeq" id="WP_004945610.1">
    <property type="nucleotide sequence ID" value="NZ_CP007439.1"/>
</dbReference>
<evidence type="ECO:0000313" key="10">
    <source>
        <dbReference type="Proteomes" id="UP000248196"/>
    </source>
</evidence>
<dbReference type="InterPro" id="IPR054350">
    <property type="entry name" value="PurT/PurK_preATP-grasp"/>
</dbReference>
<feature type="binding site" evidence="8">
    <location>
        <position position="155"/>
    </location>
    <ligand>
        <name>ATP</name>
        <dbReference type="ChEBI" id="CHEBI:30616"/>
    </ligand>
</feature>
<dbReference type="SUPFAM" id="SSF52440">
    <property type="entry name" value="PreATP-grasp domain"/>
    <property type="match status" value="1"/>
</dbReference>
<comment type="subunit">
    <text evidence="1 8">Homodimer.</text>
</comment>
<dbReference type="NCBIfam" id="NF006766">
    <property type="entry name" value="PRK09288.1"/>
    <property type="match status" value="1"/>
</dbReference>
<dbReference type="GO" id="GO:0006189">
    <property type="term" value="P:'de novo' IMP biosynthetic process"/>
    <property type="evidence" value="ECO:0007669"/>
    <property type="project" value="UniProtKB-UniRule"/>
</dbReference>
<dbReference type="PROSITE" id="PS50975">
    <property type="entry name" value="ATP_GRASP"/>
    <property type="match status" value="1"/>
</dbReference>
<dbReference type="InterPro" id="IPR013815">
    <property type="entry name" value="ATP_grasp_subdomain_1"/>
</dbReference>
<proteinExistence type="inferred from homology"/>
<dbReference type="InterPro" id="IPR003135">
    <property type="entry name" value="ATP-grasp_carboxylate-amine"/>
</dbReference>
<keyword evidence="5 8" id="KW-0658">Purine biosynthesis</keyword>
<dbReference type="Pfam" id="PF21244">
    <property type="entry name" value="PurT_C"/>
    <property type="match status" value="1"/>
</dbReference>
<dbReference type="EMBL" id="PESE01000001">
    <property type="protein sequence ID" value="PYD40415.1"/>
    <property type="molecule type" value="Genomic_DNA"/>
</dbReference>
<dbReference type="FunFam" id="3.30.470.20:FF:000027">
    <property type="entry name" value="Formate-dependent phosphoribosylglycinamide formyltransferase"/>
    <property type="match status" value="1"/>
</dbReference>
<evidence type="ECO:0000256" key="4">
    <source>
        <dbReference type="ARBA" id="ARBA00022741"/>
    </source>
</evidence>
<dbReference type="GO" id="GO:0005829">
    <property type="term" value="C:cytosol"/>
    <property type="evidence" value="ECO:0007669"/>
    <property type="project" value="TreeGrafter"/>
</dbReference>
<comment type="pathway">
    <text evidence="8">Purine metabolism; IMP biosynthesis via de novo pathway; N(2)-formyl-N(1)-(5-phospho-D-ribosyl)glycinamide from N(1)-(5-phospho-D-ribosyl)glycinamide (formate route): step 1/1.</text>
</comment>
<feature type="binding site" evidence="8">
    <location>
        <position position="114"/>
    </location>
    <ligand>
        <name>ATP</name>
        <dbReference type="ChEBI" id="CHEBI:30616"/>
    </ligand>
</feature>
<dbReference type="FunFam" id="3.40.50.20:FF:000007">
    <property type="entry name" value="Formate-dependent phosphoribosylglycinamide formyltransferase"/>
    <property type="match status" value="1"/>
</dbReference>
<keyword evidence="3 8" id="KW-0479">Metal-binding</keyword>
<dbReference type="Gene3D" id="3.30.1490.20">
    <property type="entry name" value="ATP-grasp fold, A domain"/>
    <property type="match status" value="1"/>
</dbReference>
<keyword evidence="4 8" id="KW-0547">Nucleotide-binding</keyword>
<evidence type="ECO:0000256" key="6">
    <source>
        <dbReference type="ARBA" id="ARBA00022840"/>
    </source>
</evidence>
<feature type="binding site" evidence="8">
    <location>
        <position position="279"/>
    </location>
    <ligand>
        <name>Mg(2+)</name>
        <dbReference type="ChEBI" id="CHEBI:18420"/>
    </ligand>
</feature>
<dbReference type="InterPro" id="IPR005862">
    <property type="entry name" value="PurT"/>
</dbReference>
<dbReference type="GO" id="GO:0005524">
    <property type="term" value="F:ATP binding"/>
    <property type="evidence" value="ECO:0007669"/>
    <property type="project" value="UniProtKB-UniRule"/>
</dbReference>
<dbReference type="FunFam" id="3.30.1490.20:FF:000013">
    <property type="entry name" value="Formate-dependent phosphoribosylglycinamide formyltransferase"/>
    <property type="match status" value="1"/>
</dbReference>
<comment type="similarity">
    <text evidence="8">Belongs to the PurK/PurT family.</text>
</comment>
<dbReference type="PANTHER" id="PTHR43055:SF1">
    <property type="entry name" value="FORMATE-DEPENDENT PHOSPHORIBOSYLGLYCINAMIDE FORMYLTRANSFERASE"/>
    <property type="match status" value="1"/>
</dbReference>
<feature type="binding site" evidence="8">
    <location>
        <begin position="160"/>
        <end position="165"/>
    </location>
    <ligand>
        <name>ATP</name>
        <dbReference type="ChEBI" id="CHEBI:30616"/>
    </ligand>
</feature>
<keyword evidence="7 8" id="KW-0460">Magnesium</keyword>
<evidence type="ECO:0000256" key="1">
    <source>
        <dbReference type="ARBA" id="ARBA00011738"/>
    </source>
</evidence>
<evidence type="ECO:0000256" key="7">
    <source>
        <dbReference type="ARBA" id="ARBA00022842"/>
    </source>
</evidence>
<comment type="function">
    <text evidence="8">Involved in the de novo purine biosynthesis. Catalyzes the transfer of formate to 5-phospho-ribosyl-glycinamide (GAR), producing 5-phospho-ribosyl-N-formylglycinamide (FGAR). Formate is provided by PurU via hydrolysis of 10-formyl-tetrahydrofolate.</text>
</comment>
<evidence type="ECO:0000256" key="3">
    <source>
        <dbReference type="ARBA" id="ARBA00022723"/>
    </source>
</evidence>
<evidence type="ECO:0000256" key="5">
    <source>
        <dbReference type="ARBA" id="ARBA00022755"/>
    </source>
</evidence>
<dbReference type="EC" id="6.3.1.21" evidence="8"/>
<dbReference type="Pfam" id="PF22660">
    <property type="entry name" value="RS_preATP-grasp-like"/>
    <property type="match status" value="1"/>
</dbReference>
<evidence type="ECO:0000256" key="8">
    <source>
        <dbReference type="HAMAP-Rule" id="MF_01643"/>
    </source>
</evidence>
<comment type="caution">
    <text evidence="9">The sequence shown here is derived from an EMBL/GenBank/DDBJ whole genome shotgun (WGS) entry which is preliminary data.</text>
</comment>
<dbReference type="OrthoDB" id="9804625at2"/>
<dbReference type="Gene3D" id="3.30.470.20">
    <property type="entry name" value="ATP-grasp fold, B domain"/>
    <property type="match status" value="1"/>
</dbReference>
<protein>
    <recommendedName>
        <fullName evidence="8">Formate-dependent phosphoribosylglycinamide formyltransferase</fullName>
        <ecNumber evidence="8">6.3.1.21</ecNumber>
    </recommendedName>
    <alternativeName>
        <fullName evidence="8">5'-phosphoribosylglycinamide transformylase 2</fullName>
    </alternativeName>
    <alternativeName>
        <fullName evidence="8">Formate-dependent GAR transformylase</fullName>
    </alternativeName>
    <alternativeName>
        <fullName evidence="8">GAR transformylase 2</fullName>
        <shortName evidence="8">GART 2</shortName>
    </alternativeName>
    <alternativeName>
        <fullName evidence="8">Non-folate glycinamide ribonucleotide transformylase</fullName>
    </alternativeName>
    <alternativeName>
        <fullName evidence="8">Phosphoribosylglycinamide formyltransferase 2</fullName>
    </alternativeName>
</protein>
<dbReference type="NCBIfam" id="TIGR01142">
    <property type="entry name" value="purT"/>
    <property type="match status" value="1"/>
</dbReference>
<comment type="catalytic activity">
    <reaction evidence="8">
        <text>N(1)-(5-phospho-beta-D-ribosyl)glycinamide + formate + ATP = N(2)-formyl-N(1)-(5-phospho-beta-D-ribosyl)glycinamide + ADP + phosphate + H(+)</text>
        <dbReference type="Rhea" id="RHEA:24829"/>
        <dbReference type="ChEBI" id="CHEBI:15378"/>
        <dbReference type="ChEBI" id="CHEBI:15740"/>
        <dbReference type="ChEBI" id="CHEBI:30616"/>
        <dbReference type="ChEBI" id="CHEBI:43474"/>
        <dbReference type="ChEBI" id="CHEBI:143788"/>
        <dbReference type="ChEBI" id="CHEBI:147286"/>
        <dbReference type="ChEBI" id="CHEBI:456216"/>
        <dbReference type="EC" id="6.3.1.21"/>
    </reaction>
</comment>
<reference evidence="9 10" key="1">
    <citation type="submission" date="2017-11" db="EMBL/GenBank/DDBJ databases">
        <title>Genome sequence of the oocydin A producing rhizobacterium Serratia plymuthica 4Rx5.</title>
        <authorList>
            <person name="Matilla M.A."/>
            <person name="Udaondo Z."/>
            <person name="Salmond G.P.C."/>
        </authorList>
    </citation>
    <scope>NUCLEOTIDE SEQUENCE [LARGE SCALE GENOMIC DNA]</scope>
    <source>
        <strain evidence="9 10">4Rx5</strain>
    </source>
</reference>
<dbReference type="InterPro" id="IPR011054">
    <property type="entry name" value="Rudment_hybrid_motif"/>
</dbReference>
<dbReference type="AlphaFoldDB" id="A0A318P6N6"/>
<feature type="binding site" evidence="8">
    <location>
        <position position="286"/>
    </location>
    <ligand>
        <name>N(1)-(5-phospho-beta-D-ribosyl)glycinamide</name>
        <dbReference type="ChEBI" id="CHEBI:143788"/>
    </ligand>
</feature>
<dbReference type="GO" id="GO:0043815">
    <property type="term" value="F:phosphoribosylglycinamide formyltransferase 2 activity"/>
    <property type="evidence" value="ECO:0007669"/>
    <property type="project" value="UniProtKB-UniRule"/>
</dbReference>
<dbReference type="SUPFAM" id="SSF56059">
    <property type="entry name" value="Glutathione synthetase ATP-binding domain-like"/>
    <property type="match status" value="1"/>
</dbReference>
<dbReference type="SUPFAM" id="SSF51246">
    <property type="entry name" value="Rudiment single hybrid motif"/>
    <property type="match status" value="1"/>
</dbReference>
<dbReference type="Gene3D" id="3.40.50.20">
    <property type="match status" value="1"/>
</dbReference>
<feature type="binding site" evidence="8">
    <location>
        <position position="355"/>
    </location>
    <ligand>
        <name>N(1)-(5-phospho-beta-D-ribosyl)glycinamide</name>
        <dbReference type="ChEBI" id="CHEBI:143788"/>
    </ligand>
</feature>
<dbReference type="InterPro" id="IPR011761">
    <property type="entry name" value="ATP-grasp"/>
</dbReference>
<dbReference type="GO" id="GO:0000287">
    <property type="term" value="F:magnesium ion binding"/>
    <property type="evidence" value="ECO:0007669"/>
    <property type="project" value="UniProtKB-UniRule"/>
</dbReference>
<gene>
    <name evidence="8" type="primary">purT</name>
    <name evidence="9" type="ORF">CT690_03770</name>
</gene>
<dbReference type="Proteomes" id="UP000248196">
    <property type="component" value="Unassembled WGS sequence"/>
</dbReference>
<dbReference type="UniPathway" id="UPA00074">
    <property type="reaction ID" value="UER00127"/>
</dbReference>
<feature type="binding site" evidence="8">
    <location>
        <begin position="195"/>
        <end position="198"/>
    </location>
    <ligand>
        <name>ATP</name>
        <dbReference type="ChEBI" id="CHEBI:30616"/>
    </ligand>
</feature>
<keyword evidence="9" id="KW-0808">Transferase</keyword>
<evidence type="ECO:0000313" key="9">
    <source>
        <dbReference type="EMBL" id="PYD40415.1"/>
    </source>
</evidence>
<dbReference type="InterPro" id="IPR016185">
    <property type="entry name" value="PreATP-grasp_dom_sf"/>
</dbReference>
<dbReference type="Pfam" id="PF02222">
    <property type="entry name" value="ATP-grasp"/>
    <property type="match status" value="1"/>
</dbReference>
<feature type="binding site" evidence="8">
    <location>
        <position position="267"/>
    </location>
    <ligand>
        <name>Mg(2+)</name>
        <dbReference type="ChEBI" id="CHEBI:18420"/>
    </ligand>
</feature>
<sequence length="392" mass="42394">MLTIGTALRPSATRVMLLGSGELGKEVAIECQRLGLEVIAVDRYADAPAMHVAHRSHVINMLDGNALKALIEQERPDYIVPEIEAIATSMLVELEQQGHRVVPCAEATRLTMNREGIRRLAAETLGLPTSSYRFADGEEAFRQAVAEIGYPCIIKPVMSSSGKGQSLIRSPEQLKTAWDYAQQGGRAGGGRVIVEGLVKFDFEITLLTISAIDGVHFCAPIGHRQEDGDYRESWQPQRMSELALNRAQEIAQNVVQALGGFGLFGVELFVCGDEVIFSEVSPRPHDTGMVTLISQDLSEFALHVRAFLGLPIGAIRQFGPSASAVILPQMTSSDLRFSGLERALSGHNQLRLFGKPEINGQRRMGVALATAENVEEAVALAKQAAAAVVIEG</sequence>